<gene>
    <name evidence="1" type="ORF">BUZ61_07580</name>
    <name evidence="2" type="ORF">NCTC13834_00805</name>
</gene>
<dbReference type="InterPro" id="IPR029058">
    <property type="entry name" value="AB_hydrolase_fold"/>
</dbReference>
<dbReference type="OrthoDB" id="503948at2"/>
<dbReference type="EMBL" id="UHDS01000001">
    <property type="protein sequence ID" value="SUM54518.1"/>
    <property type="molecule type" value="Genomic_DNA"/>
</dbReference>
<dbReference type="InterPro" id="IPR010315">
    <property type="entry name" value="DUF915_hydro-like"/>
</dbReference>
<dbReference type="SUPFAM" id="SSF53474">
    <property type="entry name" value="alpha/beta-Hydrolases"/>
    <property type="match status" value="1"/>
</dbReference>
<dbReference type="GO" id="GO:0016787">
    <property type="term" value="F:hydrolase activity"/>
    <property type="evidence" value="ECO:0007669"/>
    <property type="project" value="UniProtKB-KW"/>
</dbReference>
<dbReference type="Proteomes" id="UP000240400">
    <property type="component" value="Unassembled WGS sequence"/>
</dbReference>
<organism evidence="1 3">
    <name type="scientific">Staphylococcus nepalensis</name>
    <dbReference type="NCBI Taxonomy" id="214473"/>
    <lineage>
        <taxon>Bacteria</taxon>
        <taxon>Bacillati</taxon>
        <taxon>Bacillota</taxon>
        <taxon>Bacilli</taxon>
        <taxon>Bacillales</taxon>
        <taxon>Staphylococcaceae</taxon>
        <taxon>Staphylococcus</taxon>
    </lineage>
</organism>
<dbReference type="Gene3D" id="3.40.50.1820">
    <property type="entry name" value="alpha/beta hydrolase"/>
    <property type="match status" value="1"/>
</dbReference>
<name>A0A2T4SAH0_9STAP</name>
<protein>
    <submittedName>
        <fullName evidence="1">Alpha/beta hydrolase</fullName>
    </submittedName>
    <submittedName>
        <fullName evidence="2">Cell surface hydrolase</fullName>
    </submittedName>
</protein>
<sequence>MSFNKQRMILEKCLIVMMLIILSSSMVLLRDQVLNKPIIKNINDSESIPTFYLHGFGGAKYSENYMVNSAVQKGDTNEIIEAKVKPNGKVTFEGIIDPNAKRPMIKIILEDNKNKNVYENARWIKNVIYTFNAMYHFEKFNFVAHSMGNQSFSYYMLNYGDNQQLPKLNKQVSLAGNFNGEVDINGLDLDIEIDKRGKPNKMLEKYRNLLTMKDHYPRNSKVLNIYGDLKDGTNSDGKVTNVSSKSLKYLLPNQHDGYTEYKVNGPKAKHSELPHNVQVIDRVNEFLWNDK</sequence>
<proteinExistence type="predicted"/>
<evidence type="ECO:0000313" key="4">
    <source>
        <dbReference type="Proteomes" id="UP000254412"/>
    </source>
</evidence>
<accession>A0A2T4SAH0</accession>
<evidence type="ECO:0000313" key="3">
    <source>
        <dbReference type="Proteomes" id="UP000240400"/>
    </source>
</evidence>
<reference evidence="1 3" key="1">
    <citation type="journal article" date="2016" name="Front. Microbiol.">
        <title>Comprehensive Phylogenetic Analysis of Bovine Non-aureus Staphylococci Species Based on Whole-Genome Sequencing.</title>
        <authorList>
            <person name="Naushad S."/>
            <person name="Barkema H.W."/>
            <person name="Luby C."/>
            <person name="Condas L.A."/>
            <person name="Nobrega D.B."/>
            <person name="Carson D.A."/>
            <person name="De Buck J."/>
        </authorList>
    </citation>
    <scope>NUCLEOTIDE SEQUENCE [LARGE SCALE GENOMIC DNA]</scope>
    <source>
        <strain evidence="1 3">SNUC 4337</strain>
    </source>
</reference>
<reference evidence="2 4" key="3">
    <citation type="submission" date="2018-06" db="EMBL/GenBank/DDBJ databases">
        <authorList>
            <consortium name="Pathogen Informatics"/>
            <person name="Doyle S."/>
        </authorList>
    </citation>
    <scope>NUCLEOTIDE SEQUENCE [LARGE SCALE GENOMIC DNA]</scope>
    <source>
        <strain evidence="2 4">NCTC13834</strain>
    </source>
</reference>
<keyword evidence="1" id="KW-0378">Hydrolase</keyword>
<dbReference type="EMBL" id="PZHR01000033">
    <property type="protein sequence ID" value="PTK58965.1"/>
    <property type="molecule type" value="Genomic_DNA"/>
</dbReference>
<evidence type="ECO:0000313" key="1">
    <source>
        <dbReference type="EMBL" id="PTK58965.1"/>
    </source>
</evidence>
<dbReference type="Pfam" id="PF06028">
    <property type="entry name" value="DUF915"/>
    <property type="match status" value="1"/>
</dbReference>
<dbReference type="Proteomes" id="UP000254412">
    <property type="component" value="Unassembled WGS sequence"/>
</dbReference>
<reference evidence="1" key="2">
    <citation type="submission" date="2018-03" db="EMBL/GenBank/DDBJ databases">
        <authorList>
            <person name="Keele B.F."/>
        </authorList>
    </citation>
    <scope>NUCLEOTIDE SEQUENCE</scope>
    <source>
        <strain evidence="1">SNUC 4337</strain>
    </source>
</reference>
<evidence type="ECO:0000313" key="2">
    <source>
        <dbReference type="EMBL" id="SUM54518.1"/>
    </source>
</evidence>
<dbReference type="AlphaFoldDB" id="A0A2T4SAH0"/>